<dbReference type="EMBL" id="UINC01129984">
    <property type="protein sequence ID" value="SVD10753.1"/>
    <property type="molecule type" value="Genomic_DNA"/>
</dbReference>
<organism evidence="1">
    <name type="scientific">marine metagenome</name>
    <dbReference type="NCBI Taxonomy" id="408172"/>
    <lineage>
        <taxon>unclassified sequences</taxon>
        <taxon>metagenomes</taxon>
        <taxon>ecological metagenomes</taxon>
    </lineage>
</organism>
<reference evidence="1" key="1">
    <citation type="submission" date="2018-05" db="EMBL/GenBank/DDBJ databases">
        <authorList>
            <person name="Lanie J.A."/>
            <person name="Ng W.-L."/>
            <person name="Kazmierczak K.M."/>
            <person name="Andrzejewski T.M."/>
            <person name="Davidsen T.M."/>
            <person name="Wayne K.J."/>
            <person name="Tettelin H."/>
            <person name="Glass J.I."/>
            <person name="Rusch D."/>
            <person name="Podicherti R."/>
            <person name="Tsui H.-C.T."/>
            <person name="Winkler M.E."/>
        </authorList>
    </citation>
    <scope>NUCLEOTIDE SEQUENCE</scope>
</reference>
<protein>
    <recommendedName>
        <fullName evidence="2">DUF5050 domain-containing protein</fullName>
    </recommendedName>
</protein>
<dbReference type="Gene3D" id="2.120.10.30">
    <property type="entry name" value="TolB, C-terminal domain"/>
    <property type="match status" value="2"/>
</dbReference>
<dbReference type="InterPro" id="IPR011042">
    <property type="entry name" value="6-blade_b-propeller_TolB-like"/>
</dbReference>
<evidence type="ECO:0000313" key="1">
    <source>
        <dbReference type="EMBL" id="SVD10753.1"/>
    </source>
</evidence>
<evidence type="ECO:0008006" key="2">
    <source>
        <dbReference type="Google" id="ProtNLM"/>
    </source>
</evidence>
<feature type="non-terminal residue" evidence="1">
    <location>
        <position position="1"/>
    </location>
</feature>
<gene>
    <name evidence="1" type="ORF">METZ01_LOCUS363607</name>
</gene>
<sequence length="310" mass="32594">LYLSGSSGNSPMYRVNLVVGGNGVTTGEATLIEPSFTNASYYNTGTEVQLSYVGGLSTDGTALYVTDGNNKLIRKIDLATSNISTLAGKLENYADGIGEEAEFRFPEKMVRIGTNIYVIDDTRIRKVDPATGEVSTLKTSGESYDWIERLTTDGTDIYFTSYVSNVNKLFKLSVADGVVSELQTSGGSDNSSSSSNIIGLASDGTDLFVARYSYGSGTSGTQVSRIALQTGTLTSYTTTGGESLSYMSGMEKIGDSLFASSSSSIYEIELSGTSATVSKLSLSGIDNSTSVNFEKMTSSGNSLYLSGSSG</sequence>
<proteinExistence type="predicted"/>
<name>A0A382SLS5_9ZZZZ</name>
<feature type="non-terminal residue" evidence="1">
    <location>
        <position position="310"/>
    </location>
</feature>
<accession>A0A382SLS5</accession>
<dbReference type="AlphaFoldDB" id="A0A382SLS5"/>
<dbReference type="SUPFAM" id="SSF63825">
    <property type="entry name" value="YWTD domain"/>
    <property type="match status" value="1"/>
</dbReference>